<dbReference type="EMBL" id="JAQGDS010000003">
    <property type="protein sequence ID" value="KAJ6262084.1"/>
    <property type="molecule type" value="Genomic_DNA"/>
</dbReference>
<feature type="region of interest" description="Disordered" evidence="1">
    <location>
        <begin position="414"/>
        <end position="441"/>
    </location>
</feature>
<evidence type="ECO:0000313" key="2">
    <source>
        <dbReference type="EMBL" id="KAJ6262084.1"/>
    </source>
</evidence>
<reference evidence="2" key="1">
    <citation type="submission" date="2023-01" db="EMBL/GenBank/DDBJ databases">
        <title>The chitinases involved in constricting ring structure development in the nematode-trapping fungus Drechslerella dactyloides.</title>
        <authorList>
            <person name="Wang R."/>
            <person name="Zhang L."/>
            <person name="Tang P."/>
            <person name="Li S."/>
            <person name="Liang L."/>
        </authorList>
    </citation>
    <scope>NUCLEOTIDE SEQUENCE</scope>
    <source>
        <strain evidence="2">YMF1.00031</strain>
    </source>
</reference>
<feature type="compositionally biased region" description="Basic and acidic residues" evidence="1">
    <location>
        <begin position="78"/>
        <end position="88"/>
    </location>
</feature>
<feature type="region of interest" description="Disordered" evidence="1">
    <location>
        <begin position="197"/>
        <end position="231"/>
    </location>
</feature>
<keyword evidence="3" id="KW-1185">Reference proteome</keyword>
<organism evidence="2 3">
    <name type="scientific">Drechslerella dactyloides</name>
    <name type="common">Nematode-trapping fungus</name>
    <name type="synonym">Arthrobotrys dactyloides</name>
    <dbReference type="NCBI Taxonomy" id="74499"/>
    <lineage>
        <taxon>Eukaryota</taxon>
        <taxon>Fungi</taxon>
        <taxon>Dikarya</taxon>
        <taxon>Ascomycota</taxon>
        <taxon>Pezizomycotina</taxon>
        <taxon>Orbiliomycetes</taxon>
        <taxon>Orbiliales</taxon>
        <taxon>Orbiliaceae</taxon>
        <taxon>Drechslerella</taxon>
    </lineage>
</organism>
<proteinExistence type="predicted"/>
<dbReference type="Proteomes" id="UP001221413">
    <property type="component" value="Unassembled WGS sequence"/>
</dbReference>
<evidence type="ECO:0000256" key="1">
    <source>
        <dbReference type="SAM" id="MobiDB-lite"/>
    </source>
</evidence>
<comment type="caution">
    <text evidence="2">The sequence shown here is derived from an EMBL/GenBank/DDBJ whole genome shotgun (WGS) entry which is preliminary data.</text>
</comment>
<accession>A0AAD6J1W3</accession>
<feature type="compositionally biased region" description="Polar residues" evidence="1">
    <location>
        <begin position="197"/>
        <end position="227"/>
    </location>
</feature>
<feature type="region of interest" description="Disordered" evidence="1">
    <location>
        <begin position="74"/>
        <end position="166"/>
    </location>
</feature>
<protein>
    <submittedName>
        <fullName evidence="2">Uncharacterized protein</fullName>
    </submittedName>
</protein>
<gene>
    <name evidence="2" type="ORF">Dda_2889</name>
</gene>
<name>A0AAD6J1W3_DREDA</name>
<feature type="compositionally biased region" description="Acidic residues" evidence="1">
    <location>
        <begin position="424"/>
        <end position="441"/>
    </location>
</feature>
<sequence length="441" mass="48373">MDESAQVRPISAAARAAALRAKMAGASIRIPRSTLGTDPATSQPTYLVTLDKFTSATEKWLENLEHLREVALKQQKRGRVDDPASSHERVHKTPCNKIASARKKQAEDVVMKDAPCNDDDSGKSVGSNDRIRPSTPTHTPRMADPPEFTMRDHTPTLPTSPPVRKLDEMDIRSPPANAVNIADVMEAESTVPAISQAPTQPSAQDDQPTTTSSLQPQISIQPPTVQVFSPPPILMTPPATSSGDVVDYSLKEQAPAPNALALPTIVSPMPVPLPTPPSENCLRIESSVKLTDALPTSSTKKRRLSSKTILESLMEKKAANPIWYDGAVQKLFHDMVFEMSHQIQSMKRESRIVMFARDPSCRNVLNNVDSMLQKSLRTVELSSFLFLKGKPDLSRVDTLTADLKKAREEVNEFRKSGWTMTGGSEEEDSSEGWDDDDDGSE</sequence>
<dbReference type="AlphaFoldDB" id="A0AAD6J1W3"/>
<evidence type="ECO:0000313" key="3">
    <source>
        <dbReference type="Proteomes" id="UP001221413"/>
    </source>
</evidence>